<evidence type="ECO:0000256" key="3">
    <source>
        <dbReference type="SAM" id="SignalP"/>
    </source>
</evidence>
<evidence type="ECO:0000256" key="2">
    <source>
        <dbReference type="RuleBase" id="RU000393"/>
    </source>
</evidence>
<comment type="caution">
    <text evidence="5">The sequence shown here is derived from an EMBL/GenBank/DDBJ whole genome shotgun (WGS) entry which is preliminary data.</text>
</comment>
<comment type="similarity">
    <text evidence="1 2">Belongs to the Cu-Zn superoxide dismutase family.</text>
</comment>
<keyword evidence="2" id="KW-0862">Zinc</keyword>
<feature type="domain" description="Superoxide dismutase copper/zinc binding" evidence="4">
    <location>
        <begin position="34"/>
        <end position="165"/>
    </location>
</feature>
<proteinExistence type="inferred from homology"/>
<keyword evidence="2" id="KW-0186">Copper</keyword>
<dbReference type="Gene3D" id="2.60.40.200">
    <property type="entry name" value="Superoxide dismutase, copper/zinc binding domain"/>
    <property type="match status" value="1"/>
</dbReference>
<comment type="cofactor">
    <cofactor evidence="2">
        <name>Zn(2+)</name>
        <dbReference type="ChEBI" id="CHEBI:29105"/>
    </cofactor>
    <text evidence="2">Binds 1 zinc ion per subunit.</text>
</comment>
<keyword evidence="2" id="KW-0479">Metal-binding</keyword>
<dbReference type="PANTHER" id="PTHR10003">
    <property type="entry name" value="SUPEROXIDE DISMUTASE CU-ZN -RELATED"/>
    <property type="match status" value="1"/>
</dbReference>
<keyword evidence="3" id="KW-0732">Signal</keyword>
<organism evidence="5 6">
    <name type="scientific">Spartinivicinus poritis</name>
    <dbReference type="NCBI Taxonomy" id="2994640"/>
    <lineage>
        <taxon>Bacteria</taxon>
        <taxon>Pseudomonadati</taxon>
        <taxon>Pseudomonadota</taxon>
        <taxon>Gammaproteobacteria</taxon>
        <taxon>Oceanospirillales</taxon>
        <taxon>Zooshikellaceae</taxon>
        <taxon>Spartinivicinus</taxon>
    </lineage>
</organism>
<gene>
    <name evidence="5" type="ORF">ORQ98_15380</name>
</gene>
<feature type="signal peptide" evidence="3">
    <location>
        <begin position="1"/>
        <end position="19"/>
    </location>
</feature>
<comment type="function">
    <text evidence="2">Destroys radicals which are normally produced within the cells and which are toxic to biological systems.</text>
</comment>
<reference evidence="5 6" key="1">
    <citation type="submission" date="2022-11" db="EMBL/GenBank/DDBJ databases">
        <title>Spartinivicinus poritis sp. nov., isolated from scleractinian coral Porites lutea.</title>
        <authorList>
            <person name="Zhang G."/>
            <person name="Cai L."/>
            <person name="Wei Q."/>
        </authorList>
    </citation>
    <scope>NUCLEOTIDE SEQUENCE [LARGE SCALE GENOMIC DNA]</scope>
    <source>
        <strain evidence="5 6">A2-2</strain>
    </source>
</reference>
<evidence type="ECO:0000256" key="1">
    <source>
        <dbReference type="ARBA" id="ARBA00010457"/>
    </source>
</evidence>
<dbReference type="CDD" id="cd00305">
    <property type="entry name" value="Cu-Zn_Superoxide_Dismutase"/>
    <property type="match status" value="1"/>
</dbReference>
<keyword evidence="6" id="KW-1185">Reference proteome</keyword>
<evidence type="ECO:0000313" key="6">
    <source>
        <dbReference type="Proteomes" id="UP001528823"/>
    </source>
</evidence>
<evidence type="ECO:0000259" key="4">
    <source>
        <dbReference type="Pfam" id="PF00080"/>
    </source>
</evidence>
<feature type="chain" id="PRO_5046862587" description="Superoxide dismutase [Cu-Zn]" evidence="3">
    <location>
        <begin position="20"/>
        <end position="166"/>
    </location>
</feature>
<dbReference type="EC" id="1.15.1.1" evidence="2"/>
<accession>A0ABT5UAE4</accession>
<dbReference type="InterPro" id="IPR018152">
    <property type="entry name" value="SOD_Cu/Zn_BS"/>
</dbReference>
<dbReference type="InterPro" id="IPR024134">
    <property type="entry name" value="SOD_Cu/Zn_/chaperone"/>
</dbReference>
<dbReference type="EMBL" id="JAPMOU010000019">
    <property type="protein sequence ID" value="MDE1463344.1"/>
    <property type="molecule type" value="Genomic_DNA"/>
</dbReference>
<sequence>MLRKLLLPLAICYSSSILAGGDFPIINNQGKTIGNVAIKQGTEGVLINIKAKGLPPGYHGMHFHRKGDCSDLATFKSAEGHIDPHKKPHGYLNPKGPHEGNLPNLIVNQDGSVEVELYSHMVQLKEGPAKLLDEDGSALIIHANKDDHTSQPIGGSGGRLACAIIK</sequence>
<protein>
    <recommendedName>
        <fullName evidence="2">Superoxide dismutase [Cu-Zn]</fullName>
        <ecNumber evidence="2">1.15.1.1</ecNumber>
    </recommendedName>
</protein>
<keyword evidence="2" id="KW-0560">Oxidoreductase</keyword>
<dbReference type="PROSITE" id="PS00087">
    <property type="entry name" value="SOD_CU_ZN_1"/>
    <property type="match status" value="1"/>
</dbReference>
<dbReference type="InterPro" id="IPR001424">
    <property type="entry name" value="SOD_Cu_Zn_dom"/>
</dbReference>
<dbReference type="Pfam" id="PF00080">
    <property type="entry name" value="Sod_Cu"/>
    <property type="match status" value="1"/>
</dbReference>
<dbReference type="InterPro" id="IPR036423">
    <property type="entry name" value="SOD-like_Cu/Zn_dom_sf"/>
</dbReference>
<comment type="cofactor">
    <cofactor evidence="2">
        <name>Cu cation</name>
        <dbReference type="ChEBI" id="CHEBI:23378"/>
    </cofactor>
    <text evidence="2">Binds 1 copper ion per subunit.</text>
</comment>
<comment type="catalytic activity">
    <reaction evidence="2">
        <text>2 superoxide + 2 H(+) = H2O2 + O2</text>
        <dbReference type="Rhea" id="RHEA:20696"/>
        <dbReference type="ChEBI" id="CHEBI:15378"/>
        <dbReference type="ChEBI" id="CHEBI:15379"/>
        <dbReference type="ChEBI" id="CHEBI:16240"/>
        <dbReference type="ChEBI" id="CHEBI:18421"/>
        <dbReference type="EC" id="1.15.1.1"/>
    </reaction>
</comment>
<dbReference type="Proteomes" id="UP001528823">
    <property type="component" value="Unassembled WGS sequence"/>
</dbReference>
<evidence type="ECO:0000313" key="5">
    <source>
        <dbReference type="EMBL" id="MDE1463344.1"/>
    </source>
</evidence>
<dbReference type="PROSITE" id="PS00332">
    <property type="entry name" value="SOD_CU_ZN_2"/>
    <property type="match status" value="1"/>
</dbReference>
<dbReference type="RefSeq" id="WP_274689684.1">
    <property type="nucleotide sequence ID" value="NZ_JAPMOU010000019.1"/>
</dbReference>
<name>A0ABT5UAE4_9GAMM</name>
<dbReference type="SUPFAM" id="SSF49329">
    <property type="entry name" value="Cu,Zn superoxide dismutase-like"/>
    <property type="match status" value="1"/>
</dbReference>